<feature type="transmembrane region" description="Helical" evidence="1">
    <location>
        <begin position="327"/>
        <end position="347"/>
    </location>
</feature>
<feature type="transmembrane region" description="Helical" evidence="1">
    <location>
        <begin position="220"/>
        <end position="239"/>
    </location>
</feature>
<feature type="transmembrane region" description="Helical" evidence="1">
    <location>
        <begin position="102"/>
        <end position="122"/>
    </location>
</feature>
<feature type="transmembrane region" description="Helical" evidence="1">
    <location>
        <begin position="64"/>
        <end position="82"/>
    </location>
</feature>
<feature type="transmembrane region" description="Helical" evidence="1">
    <location>
        <begin position="41"/>
        <end position="59"/>
    </location>
</feature>
<feature type="transmembrane region" description="Helical" evidence="1">
    <location>
        <begin position="402"/>
        <end position="422"/>
    </location>
</feature>
<dbReference type="AlphaFoldDB" id="A0A075P406"/>
<dbReference type="GeneID" id="78256753"/>
<evidence type="ECO:0000313" key="3">
    <source>
        <dbReference type="Proteomes" id="UP000056090"/>
    </source>
</evidence>
<sequence length="457" mass="50280">MIKTQTSSENLDATPFLVWVKLLCCSLFGIGFFLVPFTYDGSWTIVLGVASGAVSGWLGDNMKYFTCSIFMVGALISVIYNLTPHSFAIRLPLSRRLMASHWSWTLLTLIGGITAAMTLFQVGPNWIIGKDTGITAYIDVAGAIFLLIGLGCLFLPFLTDYGLLDFIGTLLQRTFQRVFNLPGRATIDTLASWVGSSSIAVVMTNYQYQQGYYSARESAVIATNFSVVSIPFVLLTSQVAGIEQFFLPLYGTMFGICILCAIITPRLPPLASFKDEYYQGQEKQLNEDVEQGESRLSCALQRAVSTAKKAPSPAQSMKKGFWSMFDIYLMMMPAAMAIEFLTLAVYYNTSIMQTLAYPLFLLLDALQVPQASMAAPGMFIGLLDQFVPTIIAGSIDSPFTKFILAGLSITQLIFFAETAILIMRSAIPLTIMQLIAIFAIRTLIAFPILYGMAHLLF</sequence>
<dbReference type="EMBL" id="CP008849">
    <property type="protein sequence ID" value="AIG00404.1"/>
    <property type="molecule type" value="Genomic_DNA"/>
</dbReference>
<keyword evidence="3" id="KW-1185">Reference proteome</keyword>
<dbReference type="RefSeq" id="WP_044058401.1">
    <property type="nucleotide sequence ID" value="NZ_CBCSKJ010000004.1"/>
</dbReference>
<keyword evidence="1" id="KW-0472">Membrane</keyword>
<feature type="transmembrane region" description="Helical" evidence="1">
    <location>
        <begin position="245"/>
        <end position="264"/>
    </location>
</feature>
<accession>A0A075P406</accession>
<reference evidence="2 3" key="1">
    <citation type="submission" date="2014-06" db="EMBL/GenBank/DDBJ databases">
        <title>Genomes of Alteromonas australica, a world apart.</title>
        <authorList>
            <person name="Gonzaga A."/>
            <person name="Lopez-Perez M."/>
            <person name="Rodriguez-Valera F."/>
        </authorList>
    </citation>
    <scope>NUCLEOTIDE SEQUENCE [LARGE SCALE GENOMIC DNA]</scope>
    <source>
        <strain evidence="2 3">H 17</strain>
    </source>
</reference>
<evidence type="ECO:0000313" key="2">
    <source>
        <dbReference type="EMBL" id="AIG00404.1"/>
    </source>
</evidence>
<gene>
    <name evidence="2" type="ORF">EP13_17905</name>
</gene>
<proteinExistence type="predicted"/>
<evidence type="ECO:0000256" key="1">
    <source>
        <dbReference type="SAM" id="Phobius"/>
    </source>
</evidence>
<keyword evidence="1" id="KW-0812">Transmembrane</keyword>
<feature type="transmembrane region" description="Helical" evidence="1">
    <location>
        <begin position="16"/>
        <end position="35"/>
    </location>
</feature>
<dbReference type="eggNOG" id="COG3314">
    <property type="taxonomic scope" value="Bacteria"/>
</dbReference>
<protein>
    <submittedName>
        <fullName evidence="2">Uncharacterized protein</fullName>
    </submittedName>
</protein>
<feature type="transmembrane region" description="Helical" evidence="1">
    <location>
        <begin position="134"/>
        <end position="158"/>
    </location>
</feature>
<name>A0A075P406_9ALTE</name>
<feature type="transmembrane region" description="Helical" evidence="1">
    <location>
        <begin position="434"/>
        <end position="453"/>
    </location>
</feature>
<dbReference type="KEGG" id="aal:EP13_17905"/>
<dbReference type="Proteomes" id="UP000056090">
    <property type="component" value="Chromosome"/>
</dbReference>
<keyword evidence="1" id="KW-1133">Transmembrane helix</keyword>
<organism evidence="2 3">
    <name type="scientific">Alteromonas australica</name>
    <dbReference type="NCBI Taxonomy" id="589873"/>
    <lineage>
        <taxon>Bacteria</taxon>
        <taxon>Pseudomonadati</taxon>
        <taxon>Pseudomonadota</taxon>
        <taxon>Gammaproteobacteria</taxon>
        <taxon>Alteromonadales</taxon>
        <taxon>Alteromonadaceae</taxon>
        <taxon>Alteromonas/Salinimonas group</taxon>
        <taxon>Alteromonas</taxon>
    </lineage>
</organism>